<feature type="region of interest" description="Disordered" evidence="1">
    <location>
        <begin position="548"/>
        <end position="570"/>
    </location>
</feature>
<feature type="compositionally biased region" description="Basic and acidic residues" evidence="1">
    <location>
        <begin position="58"/>
        <end position="70"/>
    </location>
</feature>
<dbReference type="Pfam" id="PF00069">
    <property type="entry name" value="Pkinase"/>
    <property type="match status" value="1"/>
</dbReference>
<feature type="domain" description="Protein kinase" evidence="2">
    <location>
        <begin position="1"/>
        <end position="300"/>
    </location>
</feature>
<feature type="region of interest" description="Disordered" evidence="1">
    <location>
        <begin position="50"/>
        <end position="70"/>
    </location>
</feature>
<comment type="caution">
    <text evidence="3">The sequence shown here is derived from an EMBL/GenBank/DDBJ whole genome shotgun (WGS) entry which is preliminary data.</text>
</comment>
<dbReference type="Gene3D" id="1.10.510.10">
    <property type="entry name" value="Transferase(Phosphotransferase) domain 1"/>
    <property type="match status" value="1"/>
</dbReference>
<dbReference type="OrthoDB" id="10252171at2759"/>
<feature type="region of interest" description="Disordered" evidence="1">
    <location>
        <begin position="599"/>
        <end position="657"/>
    </location>
</feature>
<dbReference type="GO" id="GO:0005524">
    <property type="term" value="F:ATP binding"/>
    <property type="evidence" value="ECO:0007669"/>
    <property type="project" value="InterPro"/>
</dbReference>
<dbReference type="STRING" id="1213857.A0A484FLX3"/>
<dbReference type="EMBL" id="AMCV02000022">
    <property type="protein sequence ID" value="TDZ18898.1"/>
    <property type="molecule type" value="Genomic_DNA"/>
</dbReference>
<dbReference type="PANTHER" id="PTHR44167:SF24">
    <property type="entry name" value="SERINE_THREONINE-PROTEIN KINASE CHK2"/>
    <property type="match status" value="1"/>
</dbReference>
<keyword evidence="3" id="KW-0808">Transferase</keyword>
<dbReference type="GO" id="GO:0044773">
    <property type="term" value="P:mitotic DNA damage checkpoint signaling"/>
    <property type="evidence" value="ECO:0007669"/>
    <property type="project" value="TreeGrafter"/>
</dbReference>
<dbReference type="PROSITE" id="PS50011">
    <property type="entry name" value="PROTEIN_KINASE_DOM"/>
    <property type="match status" value="1"/>
</dbReference>
<protein>
    <submittedName>
        <fullName evidence="3">Serine/threonine-protein kinase PAK 6</fullName>
    </submittedName>
</protein>
<name>A0A484FLX3_COLOR</name>
<dbReference type="SUPFAM" id="SSF56112">
    <property type="entry name" value="Protein kinase-like (PK-like)"/>
    <property type="match status" value="1"/>
</dbReference>
<dbReference type="SMART" id="SM00220">
    <property type="entry name" value="S_TKc"/>
    <property type="match status" value="1"/>
</dbReference>
<reference evidence="4" key="2">
    <citation type="journal article" date="2019" name="Mol. Plant Microbe Interact.">
        <title>Genome sequence resources for four phytopathogenic fungi from the Colletotrichum orbiculare species complex.</title>
        <authorList>
            <person name="Gan P."/>
            <person name="Tsushima A."/>
            <person name="Narusaka M."/>
            <person name="Narusaka Y."/>
            <person name="Takano Y."/>
            <person name="Kubo Y."/>
            <person name="Shirasu K."/>
        </authorList>
    </citation>
    <scope>GENOME REANNOTATION</scope>
    <source>
        <strain evidence="4">104-T / ATCC 96160 / CBS 514.97 / LARS 414 / MAFF 240422</strain>
    </source>
</reference>
<dbReference type="Proteomes" id="UP000014480">
    <property type="component" value="Unassembled WGS sequence"/>
</dbReference>
<proteinExistence type="predicted"/>
<dbReference type="GO" id="GO:0004674">
    <property type="term" value="F:protein serine/threonine kinase activity"/>
    <property type="evidence" value="ECO:0007669"/>
    <property type="project" value="TreeGrafter"/>
</dbReference>
<feature type="compositionally biased region" description="Low complexity" evidence="1">
    <location>
        <begin position="420"/>
        <end position="470"/>
    </location>
</feature>
<gene>
    <name evidence="3" type="primary">PAK6</name>
    <name evidence="3" type="ORF">Cob_v008363</name>
</gene>
<dbReference type="InterPro" id="IPR011009">
    <property type="entry name" value="Kinase-like_dom_sf"/>
</dbReference>
<sequence>MEYYKPWVGLPDESDDLDTGPRVYDVDGVVDYDGGVYEMRSGREYRGLHAEDEEGVSDFERDSADESPDLHSSDNPLIFIKFVGRIGEQVTALEALGAKTSVRKMQRSDHILHYIDYIPAQKALVLEHFVWRGISTAYHVPDADILNIAHEMLQALIWLHDRGLVHGDVRPRCILPPASVPSARGHKLFCHGIVPYVESSPTIPGPEYTAPELRARPYKPTSASDVWMLGMVLWRCHRGDEAKVSSLCAQRLEDTAFIGMNNMDDGCKGWEHPVLTILISRMVEKDPRERCTAREAWAYLEGEVRPQDDPNTQLDRARDAAKQLGGLAKRDWTTGLASATHGLFILQNIKLQLGIITASLRPKSTASIVETEQEHGSPVRNPRRTALHPSDVSQGGHLNLLAPTHLIKGAGTTAPFTGQSTAAMTSRRRSYSTSRSSSRSSSPSPSPSRSSSAGPRTRGRRPSTTQRPSVKHAAILVAAVAVVGICVHRLWRRRHPKRVEHWDLAPPGRHCRRRNVIRDRHNGYVDDYPRRLYEEEYYRSRGRGYENDAASYYDRYPPSPSERTRFSGRERIEERRRGLADDYYNSFGTGRDEVVRYDKASTARSEADTDRRSRRYEDVVNDWGRRNENRAPSPTEERKAESVFDDRKSRSRRRSDY</sequence>
<feature type="region of interest" description="Disordered" evidence="1">
    <location>
        <begin position="411"/>
        <end position="470"/>
    </location>
</feature>
<keyword evidence="4" id="KW-1185">Reference proteome</keyword>
<feature type="region of interest" description="Disordered" evidence="1">
    <location>
        <begin position="367"/>
        <end position="397"/>
    </location>
</feature>
<evidence type="ECO:0000313" key="4">
    <source>
        <dbReference type="Proteomes" id="UP000014480"/>
    </source>
</evidence>
<evidence type="ECO:0000313" key="3">
    <source>
        <dbReference type="EMBL" id="TDZ18898.1"/>
    </source>
</evidence>
<organism evidence="3 4">
    <name type="scientific">Colletotrichum orbiculare (strain 104-T / ATCC 96160 / CBS 514.97 / LARS 414 / MAFF 240422)</name>
    <name type="common">Cucumber anthracnose fungus</name>
    <name type="synonym">Colletotrichum lagenarium</name>
    <dbReference type="NCBI Taxonomy" id="1213857"/>
    <lineage>
        <taxon>Eukaryota</taxon>
        <taxon>Fungi</taxon>
        <taxon>Dikarya</taxon>
        <taxon>Ascomycota</taxon>
        <taxon>Pezizomycotina</taxon>
        <taxon>Sordariomycetes</taxon>
        <taxon>Hypocreomycetidae</taxon>
        <taxon>Glomerellales</taxon>
        <taxon>Glomerellaceae</taxon>
        <taxon>Colletotrichum</taxon>
        <taxon>Colletotrichum orbiculare species complex</taxon>
    </lineage>
</organism>
<accession>A0A484FLX3</accession>
<dbReference type="GO" id="GO:0005737">
    <property type="term" value="C:cytoplasm"/>
    <property type="evidence" value="ECO:0007669"/>
    <property type="project" value="TreeGrafter"/>
</dbReference>
<keyword evidence="3" id="KW-0418">Kinase</keyword>
<evidence type="ECO:0000256" key="1">
    <source>
        <dbReference type="SAM" id="MobiDB-lite"/>
    </source>
</evidence>
<reference evidence="4" key="1">
    <citation type="journal article" date="2013" name="New Phytol.">
        <title>Comparative genomic and transcriptomic analyses reveal the hemibiotrophic stage shift of Colletotrichum fungi.</title>
        <authorList>
            <person name="Gan P."/>
            <person name="Ikeda K."/>
            <person name="Irieda H."/>
            <person name="Narusaka M."/>
            <person name="O'Connell R.J."/>
            <person name="Narusaka Y."/>
            <person name="Takano Y."/>
            <person name="Kubo Y."/>
            <person name="Shirasu K."/>
        </authorList>
    </citation>
    <scope>NUCLEOTIDE SEQUENCE [LARGE SCALE GENOMIC DNA]</scope>
    <source>
        <strain evidence="4">104-T / ATCC 96160 / CBS 514.97 / LARS 414 / MAFF 240422</strain>
    </source>
</reference>
<dbReference type="PANTHER" id="PTHR44167">
    <property type="entry name" value="OVARIAN-SPECIFIC SERINE/THREONINE-PROTEIN KINASE LOK-RELATED"/>
    <property type="match status" value="1"/>
</dbReference>
<dbReference type="GO" id="GO:0005634">
    <property type="term" value="C:nucleus"/>
    <property type="evidence" value="ECO:0007669"/>
    <property type="project" value="TreeGrafter"/>
</dbReference>
<dbReference type="AlphaFoldDB" id="A0A484FLX3"/>
<dbReference type="InterPro" id="IPR000719">
    <property type="entry name" value="Prot_kinase_dom"/>
</dbReference>
<evidence type="ECO:0000259" key="2">
    <source>
        <dbReference type="PROSITE" id="PS50011"/>
    </source>
</evidence>